<gene>
    <name evidence="6" type="ORF">PN36_28090</name>
</gene>
<dbReference type="AlphaFoldDB" id="A0A0A6P4N3"/>
<dbReference type="NCBIfam" id="NF033518">
    <property type="entry name" value="transpos_IS607"/>
    <property type="match status" value="1"/>
</dbReference>
<comment type="caution">
    <text evidence="6">The sequence shown here is derived from an EMBL/GenBank/DDBJ whole genome shotgun (WGS) entry which is preliminary data.</text>
</comment>
<dbReference type="PANTHER" id="PTHR36172:SF1">
    <property type="entry name" value="RESOLVASE-RELATED"/>
    <property type="match status" value="1"/>
</dbReference>
<dbReference type="SUPFAM" id="SSF53041">
    <property type="entry name" value="Resolvase-like"/>
    <property type="match status" value="1"/>
</dbReference>
<dbReference type="Gene3D" id="1.10.287.2170">
    <property type="match status" value="1"/>
</dbReference>
<dbReference type="InterPro" id="IPR051491">
    <property type="entry name" value="Recombinase/Transposase-rel"/>
</dbReference>
<dbReference type="InterPro" id="IPR006119">
    <property type="entry name" value="Resolv_N"/>
</dbReference>
<organism evidence="6 7">
    <name type="scientific">Candidatus Thiomargarita nelsonii</name>
    <dbReference type="NCBI Taxonomy" id="1003181"/>
    <lineage>
        <taxon>Bacteria</taxon>
        <taxon>Pseudomonadati</taxon>
        <taxon>Pseudomonadota</taxon>
        <taxon>Gammaproteobacteria</taxon>
        <taxon>Thiotrichales</taxon>
        <taxon>Thiotrichaceae</taxon>
        <taxon>Thiomargarita</taxon>
    </lineage>
</organism>
<feature type="active site" description="O-(5'-phospho-DNA)-serine intermediate" evidence="4">
    <location>
        <position position="62"/>
    </location>
</feature>
<evidence type="ECO:0000256" key="3">
    <source>
        <dbReference type="ARBA" id="ARBA00023172"/>
    </source>
</evidence>
<dbReference type="Pfam" id="PF00239">
    <property type="entry name" value="Resolvase"/>
    <property type="match status" value="1"/>
</dbReference>
<accession>A0A0A6P4N3</accession>
<keyword evidence="3" id="KW-0233">DNA recombination</keyword>
<dbReference type="EMBL" id="JSZA02000179">
    <property type="protein sequence ID" value="KHD05830.1"/>
    <property type="molecule type" value="Genomic_DNA"/>
</dbReference>
<keyword evidence="2" id="KW-0238">DNA-binding</keyword>
<dbReference type="Gene3D" id="3.40.50.1390">
    <property type="entry name" value="Resolvase, N-terminal catalytic domain"/>
    <property type="match status" value="1"/>
</dbReference>
<dbReference type="InterPro" id="IPR006118">
    <property type="entry name" value="Recombinase_CS"/>
</dbReference>
<dbReference type="GO" id="GO:0003677">
    <property type="term" value="F:DNA binding"/>
    <property type="evidence" value="ECO:0007669"/>
    <property type="project" value="UniProtKB-KW"/>
</dbReference>
<dbReference type="GO" id="GO:0015074">
    <property type="term" value="P:DNA integration"/>
    <property type="evidence" value="ECO:0007669"/>
    <property type="project" value="UniProtKB-KW"/>
</dbReference>
<dbReference type="Proteomes" id="UP000030428">
    <property type="component" value="Unassembled WGS sequence"/>
</dbReference>
<evidence type="ECO:0000256" key="4">
    <source>
        <dbReference type="PROSITE-ProRule" id="PRU10137"/>
    </source>
</evidence>
<evidence type="ECO:0000313" key="6">
    <source>
        <dbReference type="EMBL" id="KHD05830.1"/>
    </source>
</evidence>
<reference evidence="6 7" key="1">
    <citation type="journal article" date="2016" name="Front. Microbiol.">
        <title>Single-Cell (Meta-)Genomics of a Dimorphic Candidatus Thiomargarita nelsonii Reveals Genomic Plasticity.</title>
        <authorList>
            <person name="Flood B.E."/>
            <person name="Fliss P."/>
            <person name="Jones D.S."/>
            <person name="Dick G.J."/>
            <person name="Jain S."/>
            <person name="Kaster A.K."/>
            <person name="Winkel M."/>
            <person name="Mussmann M."/>
            <person name="Bailey J."/>
        </authorList>
    </citation>
    <scope>NUCLEOTIDE SEQUENCE [LARGE SCALE GENOMIC DNA]</scope>
    <source>
        <strain evidence="6">Hydrate Ridge</strain>
    </source>
</reference>
<proteinExistence type="predicted"/>
<evidence type="ECO:0000313" key="7">
    <source>
        <dbReference type="Proteomes" id="UP000030428"/>
    </source>
</evidence>
<dbReference type="Gene3D" id="1.10.1660.10">
    <property type="match status" value="1"/>
</dbReference>
<dbReference type="InterPro" id="IPR009061">
    <property type="entry name" value="DNA-bd_dom_put_sf"/>
</dbReference>
<dbReference type="PROSITE" id="PS51736">
    <property type="entry name" value="RECOMBINASES_3"/>
    <property type="match status" value="1"/>
</dbReference>
<dbReference type="InterPro" id="IPR036162">
    <property type="entry name" value="Resolvase-like_N_sf"/>
</dbReference>
<dbReference type="Pfam" id="PF00376">
    <property type="entry name" value="MerR"/>
    <property type="match status" value="1"/>
</dbReference>
<sequence length="199" mass="23129">MIDVTSKEASKLLGLHPNTLRHYADNGSIETYRTKSGQRRDNVEAYLGLQKQSVTICYCRVSSPKQREDLKRQVQYMREQYPKAEIIKDIVRSLNYKRKGLKAILGRAMRGEQLEIVVAHKDRLARFGFELIEWIIQQSSGRIMVLKQTNLSPEQELTNDLLSILHVFSCRMHGLRNYKSQVRQALSEPETKAHIQKME</sequence>
<dbReference type="PANTHER" id="PTHR36172">
    <property type="match status" value="1"/>
</dbReference>
<dbReference type="GO" id="GO:0006355">
    <property type="term" value="P:regulation of DNA-templated transcription"/>
    <property type="evidence" value="ECO:0007669"/>
    <property type="project" value="InterPro"/>
</dbReference>
<dbReference type="InterPro" id="IPR048046">
    <property type="entry name" value="Transpos_IS607"/>
</dbReference>
<evidence type="ECO:0000259" key="5">
    <source>
        <dbReference type="PROSITE" id="PS51736"/>
    </source>
</evidence>
<dbReference type="SUPFAM" id="SSF46955">
    <property type="entry name" value="Putative DNA-binding domain"/>
    <property type="match status" value="1"/>
</dbReference>
<feature type="domain" description="Resolvase/invertase-type recombinase catalytic" evidence="5">
    <location>
        <begin position="54"/>
        <end position="195"/>
    </location>
</feature>
<dbReference type="PROSITE" id="PS00397">
    <property type="entry name" value="RECOMBINASES_1"/>
    <property type="match status" value="1"/>
</dbReference>
<name>A0A0A6P4N3_9GAMM</name>
<dbReference type="SMART" id="SM00857">
    <property type="entry name" value="Resolvase"/>
    <property type="match status" value="1"/>
</dbReference>
<keyword evidence="7" id="KW-1185">Reference proteome</keyword>
<evidence type="ECO:0000256" key="2">
    <source>
        <dbReference type="ARBA" id="ARBA00023125"/>
    </source>
</evidence>
<evidence type="ECO:0000256" key="1">
    <source>
        <dbReference type="ARBA" id="ARBA00022908"/>
    </source>
</evidence>
<protein>
    <submittedName>
        <fullName evidence="6">DNA invertase</fullName>
    </submittedName>
</protein>
<dbReference type="GO" id="GO:0000150">
    <property type="term" value="F:DNA strand exchange activity"/>
    <property type="evidence" value="ECO:0007669"/>
    <property type="project" value="InterPro"/>
</dbReference>
<dbReference type="InterPro" id="IPR000551">
    <property type="entry name" value="MerR-type_HTH_dom"/>
</dbReference>
<keyword evidence="1" id="KW-0229">DNA integration</keyword>